<feature type="region of interest" description="Disordered" evidence="1">
    <location>
        <begin position="1"/>
        <end position="23"/>
    </location>
</feature>
<feature type="compositionally biased region" description="Low complexity" evidence="1">
    <location>
        <begin position="11"/>
        <end position="23"/>
    </location>
</feature>
<proteinExistence type="predicted"/>
<accession>A0A3D6BQ99</accession>
<dbReference type="Proteomes" id="UP000263268">
    <property type="component" value="Unassembled WGS sequence"/>
</dbReference>
<gene>
    <name evidence="2" type="ORF">DHV22_00895</name>
</gene>
<reference evidence="2 3" key="1">
    <citation type="journal article" date="2018" name="Nat. Biotechnol.">
        <title>A standardized bacterial taxonomy based on genome phylogeny substantially revises the tree of life.</title>
        <authorList>
            <person name="Parks D.H."/>
            <person name="Chuvochina M."/>
            <person name="Waite D.W."/>
            <person name="Rinke C."/>
            <person name="Skarshewski A."/>
            <person name="Chaumeil P.A."/>
            <person name="Hugenholtz P."/>
        </authorList>
    </citation>
    <scope>NUCLEOTIDE SEQUENCE [LARGE SCALE GENOMIC DNA]</scope>
    <source>
        <strain evidence="2">UBA10227</strain>
    </source>
</reference>
<evidence type="ECO:0000313" key="3">
    <source>
        <dbReference type="Proteomes" id="UP000263268"/>
    </source>
</evidence>
<dbReference type="EMBL" id="DPRK01000019">
    <property type="protein sequence ID" value="HCY80255.1"/>
    <property type="molecule type" value="Genomic_DNA"/>
</dbReference>
<dbReference type="Gene3D" id="2.130.10.130">
    <property type="entry name" value="Integrin alpha, N-terminal"/>
    <property type="match status" value="1"/>
</dbReference>
<sequence length="59" mass="6257">MSSNGNIVAIGSEGNDENGNNSGQVRVYENINNVWTQIGSNINGEEAGDYFGYSISLSV</sequence>
<dbReference type="InterPro" id="IPR028994">
    <property type="entry name" value="Integrin_alpha_N"/>
</dbReference>
<comment type="caution">
    <text evidence="2">The sequence shown here is derived from an EMBL/GenBank/DDBJ whole genome shotgun (WGS) entry which is preliminary data.</text>
</comment>
<evidence type="ECO:0000256" key="1">
    <source>
        <dbReference type="SAM" id="MobiDB-lite"/>
    </source>
</evidence>
<dbReference type="SUPFAM" id="SSF50965">
    <property type="entry name" value="Galactose oxidase, central domain"/>
    <property type="match status" value="1"/>
</dbReference>
<dbReference type="InterPro" id="IPR011043">
    <property type="entry name" value="Gal_Oxase/kelch_b-propeller"/>
</dbReference>
<evidence type="ECO:0000313" key="2">
    <source>
        <dbReference type="EMBL" id="HCY80255.1"/>
    </source>
</evidence>
<dbReference type="AlphaFoldDB" id="A0A3D6BQ99"/>
<protein>
    <submittedName>
        <fullName evidence="2">Uncharacterized protein</fullName>
    </submittedName>
</protein>
<organism evidence="2 3">
    <name type="scientific">Xanthomarina gelatinilytica</name>
    <dbReference type="NCBI Taxonomy" id="1137281"/>
    <lineage>
        <taxon>Bacteria</taxon>
        <taxon>Pseudomonadati</taxon>
        <taxon>Bacteroidota</taxon>
        <taxon>Flavobacteriia</taxon>
        <taxon>Flavobacteriales</taxon>
        <taxon>Flavobacteriaceae</taxon>
        <taxon>Xanthomarina</taxon>
    </lineage>
</organism>
<name>A0A3D6BQ99_9FLAO</name>